<dbReference type="Proteomes" id="UP001062223">
    <property type="component" value="Chromosome"/>
</dbReference>
<dbReference type="PANTHER" id="PTHR12526:SF622">
    <property type="entry name" value="GLYCOSYLTRANSFERASE (GROUP I)"/>
    <property type="match status" value="1"/>
</dbReference>
<evidence type="ECO:0000259" key="4">
    <source>
        <dbReference type="Pfam" id="PF13579"/>
    </source>
</evidence>
<name>A0A9Q9T452_9MICO</name>
<reference evidence="5" key="1">
    <citation type="submission" date="2022-09" db="EMBL/GenBank/DDBJ databases">
        <title>Taxonomy of Curtobacterium flaccumfaciens.</title>
        <authorList>
            <person name="Osdaghi E."/>
            <person name="Taghavi S.M."/>
            <person name="Hamidizade M."/>
            <person name="Abachi H."/>
            <person name="Fazliarab A."/>
            <person name="Baeyen S."/>
            <person name="Portier P."/>
            <person name="Van Vaerenbergh J."/>
            <person name="Jacques M.-A."/>
        </authorList>
    </citation>
    <scope>NUCLEOTIDE SEQUENCE</scope>
    <source>
        <strain evidence="5">AGQB46</strain>
    </source>
</reference>
<evidence type="ECO:0000313" key="5">
    <source>
        <dbReference type="EMBL" id="UYC81848.1"/>
    </source>
</evidence>
<organism evidence="5 6">
    <name type="scientific">Curtobacterium poinsettiae</name>
    <dbReference type="NCBI Taxonomy" id="159612"/>
    <lineage>
        <taxon>Bacteria</taxon>
        <taxon>Bacillati</taxon>
        <taxon>Actinomycetota</taxon>
        <taxon>Actinomycetes</taxon>
        <taxon>Micrococcales</taxon>
        <taxon>Microbacteriaceae</taxon>
        <taxon>Curtobacterium</taxon>
    </lineage>
</organism>
<feature type="domain" description="Glycosyltransferase subfamily 4-like N-terminal" evidence="4">
    <location>
        <begin position="20"/>
        <end position="206"/>
    </location>
</feature>
<evidence type="ECO:0000256" key="1">
    <source>
        <dbReference type="ARBA" id="ARBA00022676"/>
    </source>
</evidence>
<evidence type="ECO:0000313" key="6">
    <source>
        <dbReference type="Proteomes" id="UP001062223"/>
    </source>
</evidence>
<dbReference type="Gene3D" id="3.40.50.2000">
    <property type="entry name" value="Glycogen Phosphorylase B"/>
    <property type="match status" value="2"/>
</dbReference>
<dbReference type="SUPFAM" id="SSF53756">
    <property type="entry name" value="UDP-Glycosyltransferase/glycogen phosphorylase"/>
    <property type="match status" value="1"/>
</dbReference>
<evidence type="ECO:0000256" key="3">
    <source>
        <dbReference type="SAM" id="MobiDB-lite"/>
    </source>
</evidence>
<dbReference type="InterPro" id="IPR028098">
    <property type="entry name" value="Glyco_trans_4-like_N"/>
</dbReference>
<feature type="compositionally biased region" description="Acidic residues" evidence="3">
    <location>
        <begin position="212"/>
        <end position="227"/>
    </location>
</feature>
<dbReference type="PANTHER" id="PTHR12526">
    <property type="entry name" value="GLYCOSYLTRANSFERASE"/>
    <property type="match status" value="1"/>
</dbReference>
<dbReference type="CDD" id="cd03794">
    <property type="entry name" value="GT4_WbuB-like"/>
    <property type="match status" value="1"/>
</dbReference>
<proteinExistence type="predicted"/>
<gene>
    <name evidence="5" type="ORF">OE229_05125</name>
</gene>
<dbReference type="EMBL" id="CP106879">
    <property type="protein sequence ID" value="UYC81848.1"/>
    <property type="molecule type" value="Genomic_DNA"/>
</dbReference>
<sequence>MRTVWIVNHYAHHRERDGRATRHQHLAAGLTEHGWRTVVIAAGTDHPSGRSHLHGTTLRERWTGDGYEFCWLRGVDHRGAGARRAIRRIADIGLFTALLLRPASLRGLPRPDVVIGGSFHPLAAWGASVLARRMDVPFVFEPRDLWPESALGLAGMTERHTVVRLLRRLERTVVRRAAHIVSPLEGVGRYYADRGQPTPFTWVPNGVALDERADEPDAPEEPSDEPDSALAPAPDDDRFTVTYIGSMGPANALEAVLDGFDLAARRAAARGGPRLVLRMVGDGSDVSALRERASRLPAGADVIWDGRVPQDDARRIGRRADCLVVNMHDLPLYRHGVSMNKQYEYMLLGRPLLVGAPVTLEPVAASTSGLHVRPDDPEAIAEGILALATMPAAEREAMGARGRDHVVREHDYRRLAGVLAGVLDDTVAA</sequence>
<keyword evidence="2" id="KW-0808">Transferase</keyword>
<protein>
    <submittedName>
        <fullName evidence="5">Glycosyltransferase family 4 protein</fullName>
    </submittedName>
</protein>
<keyword evidence="1" id="KW-0328">Glycosyltransferase</keyword>
<dbReference type="RefSeq" id="WP_262136790.1">
    <property type="nucleotide sequence ID" value="NZ_CP106879.1"/>
</dbReference>
<dbReference type="AlphaFoldDB" id="A0A9Q9T452"/>
<evidence type="ECO:0000256" key="2">
    <source>
        <dbReference type="ARBA" id="ARBA00022679"/>
    </source>
</evidence>
<dbReference type="KEGG" id="cpoi:OE229_05125"/>
<dbReference type="Pfam" id="PF13579">
    <property type="entry name" value="Glyco_trans_4_4"/>
    <property type="match status" value="1"/>
</dbReference>
<accession>A0A9Q9T452</accession>
<dbReference type="Pfam" id="PF13692">
    <property type="entry name" value="Glyco_trans_1_4"/>
    <property type="match status" value="1"/>
</dbReference>
<feature type="region of interest" description="Disordered" evidence="3">
    <location>
        <begin position="212"/>
        <end position="235"/>
    </location>
</feature>
<dbReference type="GO" id="GO:0016757">
    <property type="term" value="F:glycosyltransferase activity"/>
    <property type="evidence" value="ECO:0007669"/>
    <property type="project" value="UniProtKB-KW"/>
</dbReference>